<reference evidence="1 2" key="1">
    <citation type="submission" date="2017-11" db="EMBL/GenBank/DDBJ databases">
        <title>Comparitive Functional Genomics of Dry Heat Resistant strains isolated from the Viking Spacecraft.</title>
        <authorList>
            <person name="Seuylemezian A."/>
            <person name="Cooper K."/>
            <person name="Vaishampayan P."/>
        </authorList>
    </citation>
    <scope>NUCLEOTIDE SEQUENCE [LARGE SCALE GENOMIC DNA]</scope>
    <source>
        <strain evidence="1 2">V32-6</strain>
    </source>
</reference>
<evidence type="ECO:0000313" key="1">
    <source>
        <dbReference type="EMBL" id="PLS09603.1"/>
    </source>
</evidence>
<protein>
    <recommendedName>
        <fullName evidence="3">DUF1641 domain-containing protein</fullName>
    </recommendedName>
</protein>
<name>A0A2N5HVQ7_9BACI</name>
<dbReference type="EMBL" id="PGVE01000012">
    <property type="protein sequence ID" value="PLS09603.1"/>
    <property type="molecule type" value="Genomic_DNA"/>
</dbReference>
<comment type="caution">
    <text evidence="1">The sequence shown here is derived from an EMBL/GenBank/DDBJ whole genome shotgun (WGS) entry which is preliminary data.</text>
</comment>
<evidence type="ECO:0008006" key="3">
    <source>
        <dbReference type="Google" id="ProtNLM"/>
    </source>
</evidence>
<keyword evidence="2" id="KW-1185">Reference proteome</keyword>
<dbReference type="OrthoDB" id="147801at2"/>
<proteinExistence type="predicted"/>
<dbReference type="InterPro" id="IPR012440">
    <property type="entry name" value="DUF1641"/>
</dbReference>
<dbReference type="Proteomes" id="UP000234950">
    <property type="component" value="Unassembled WGS sequence"/>
</dbReference>
<dbReference type="AlphaFoldDB" id="A0A2N5HVQ7"/>
<dbReference type="Pfam" id="PF07849">
    <property type="entry name" value="DUF1641"/>
    <property type="match status" value="1"/>
</dbReference>
<evidence type="ECO:0000313" key="2">
    <source>
        <dbReference type="Proteomes" id="UP000234950"/>
    </source>
</evidence>
<dbReference type="RefSeq" id="WP_101646186.1">
    <property type="nucleotide sequence ID" value="NZ_PGVE01000012.1"/>
</dbReference>
<organism evidence="1 2">
    <name type="scientific">Neobacillus cucumis</name>
    <dbReference type="NCBI Taxonomy" id="1740721"/>
    <lineage>
        <taxon>Bacteria</taxon>
        <taxon>Bacillati</taxon>
        <taxon>Bacillota</taxon>
        <taxon>Bacilli</taxon>
        <taxon>Bacillales</taxon>
        <taxon>Bacillaceae</taxon>
        <taxon>Neobacillus</taxon>
    </lineage>
</organism>
<accession>A0A2N5HVQ7</accession>
<dbReference type="PANTHER" id="PTHR38433:SF1">
    <property type="entry name" value="DUF1641 DOMAIN-CONTAINING PROTEIN"/>
    <property type="match status" value="1"/>
</dbReference>
<gene>
    <name evidence="1" type="ORF">CVD27_01850</name>
</gene>
<dbReference type="PANTHER" id="PTHR38433">
    <property type="match status" value="1"/>
</dbReference>
<sequence>MAKAIKQINRYEISEEEKRKKDLREIEDSLLKNKDALLDTLDMVKHMHDRGVIPLLSGLFAEGDKVLQILVKKADTKETANTLKNLLLMVGVLGTLNVKQLEPILLKLNAGIARVSESKDDDEKIGYFDIVRSLKDPEINRSIAFFFEFLKGMGSETGHLERTTQLPEHQAHHANPDHHL</sequence>